<dbReference type="GO" id="GO:0046872">
    <property type="term" value="F:metal ion binding"/>
    <property type="evidence" value="ECO:0007669"/>
    <property type="project" value="UniProtKB-KW"/>
</dbReference>
<accession>A0A6B2KZP3</accession>
<dbReference type="GO" id="GO:0004222">
    <property type="term" value="F:metalloendopeptidase activity"/>
    <property type="evidence" value="ECO:0007669"/>
    <property type="project" value="InterPro"/>
</dbReference>
<comment type="similarity">
    <text evidence="2">Belongs to the peptidase M8 family.</text>
</comment>
<dbReference type="GO" id="GO:0016020">
    <property type="term" value="C:membrane"/>
    <property type="evidence" value="ECO:0007669"/>
    <property type="project" value="InterPro"/>
</dbReference>
<feature type="transmembrane region" description="Helical" evidence="9">
    <location>
        <begin position="361"/>
        <end position="382"/>
    </location>
</feature>
<dbReference type="GO" id="GO:0005737">
    <property type="term" value="C:cytoplasm"/>
    <property type="evidence" value="ECO:0007669"/>
    <property type="project" value="TreeGrafter"/>
</dbReference>
<evidence type="ECO:0000256" key="8">
    <source>
        <dbReference type="SAM" id="MobiDB-lite"/>
    </source>
</evidence>
<keyword evidence="3" id="KW-0645">Protease</keyword>
<dbReference type="Gene3D" id="2.10.55.10">
    <property type="entry name" value="Leishmanolysin domain 3"/>
    <property type="match status" value="1"/>
</dbReference>
<dbReference type="InterPro" id="IPR002909">
    <property type="entry name" value="IPT_dom"/>
</dbReference>
<feature type="compositionally biased region" description="Basic and acidic residues" evidence="8">
    <location>
        <begin position="542"/>
        <end position="551"/>
    </location>
</feature>
<evidence type="ECO:0000259" key="10">
    <source>
        <dbReference type="Pfam" id="PF01833"/>
    </source>
</evidence>
<organism evidence="11">
    <name type="scientific">Arcella intermedia</name>
    <dbReference type="NCBI Taxonomy" id="1963864"/>
    <lineage>
        <taxon>Eukaryota</taxon>
        <taxon>Amoebozoa</taxon>
        <taxon>Tubulinea</taxon>
        <taxon>Elardia</taxon>
        <taxon>Arcellinida</taxon>
        <taxon>Sphaerothecina</taxon>
        <taxon>Arcellidae</taxon>
        <taxon>Arcella</taxon>
    </lineage>
</organism>
<feature type="domain" description="IPT/TIG" evidence="10">
    <location>
        <begin position="246"/>
        <end position="306"/>
    </location>
</feature>
<keyword evidence="7" id="KW-0482">Metalloprotease</keyword>
<keyword evidence="6" id="KW-0862">Zinc</keyword>
<keyword evidence="9" id="KW-0812">Transmembrane</keyword>
<feature type="region of interest" description="Disordered" evidence="8">
    <location>
        <begin position="422"/>
        <end position="475"/>
    </location>
</feature>
<dbReference type="GO" id="GO:0006508">
    <property type="term" value="P:proteolysis"/>
    <property type="evidence" value="ECO:0007669"/>
    <property type="project" value="UniProtKB-KW"/>
</dbReference>
<keyword evidence="5" id="KW-0378">Hydrolase</keyword>
<dbReference type="SUPFAM" id="SSF81296">
    <property type="entry name" value="E set domains"/>
    <property type="match status" value="1"/>
</dbReference>
<dbReference type="AlphaFoldDB" id="A0A6B2KZP3"/>
<feature type="region of interest" description="Disordered" evidence="8">
    <location>
        <begin position="507"/>
        <end position="555"/>
    </location>
</feature>
<reference evidence="11" key="1">
    <citation type="journal article" date="2020" name="J. Eukaryot. Microbiol.">
        <title>De novo Sequencing, Assembly and Annotation of the Transcriptome for the Free-Living Testate Amoeba Arcella intermedia.</title>
        <authorList>
            <person name="Ribeiro G.M."/>
            <person name="Porfirio-Sousa A.L."/>
            <person name="Maurer-Alcala X.X."/>
            <person name="Katz L.A."/>
            <person name="Lahr D.J.G."/>
        </authorList>
    </citation>
    <scope>NUCLEOTIDE SEQUENCE</scope>
</reference>
<evidence type="ECO:0000256" key="4">
    <source>
        <dbReference type="ARBA" id="ARBA00022723"/>
    </source>
</evidence>
<sequence length="652" mass="74017">MTGSDSDFPVYSNITFAVFEDSGWYEVNYEPTEPLLWGKKMGCEFLDDCGGWAKIPGIPMGYCDQTTDPDQVYCSHDRRSYGFCNIIRDRASSLPVYYQHFESPKIGGQSLLTDFCGYIGQRGNTIFCNLGNENTVRQTGDVIKAVADTGETFDFTSRCMFSTISKANGVIDSLRKSISAVFTPQLRSARCYNTSCIDEDDLRIQIDEVWYSCDHGYVYPINWAGAVECPTPREVCGGVRRDLTWPRMQSVYPKSGPPSTPITIIGQNFDLAPPYQVFVEGECTNVTVLDRFTITAIIPDHSYFIGVGDLTAFQSKKDVVVRDSRGYTAHFEKAFTVEVVFDGVYIGSVAVWMGYNPLWGFLVWLLFLVPCFCICLGCYKGLYIRRNKNARQSPANRVQDWQSEDSDIFDLGSIFWDNRSTVSENEQEKEKEKERDKVGTRRSMHRAKTHEPRPVYPGTGTDIPEEDGSTKPDFQVYTKNGKLIPLSPTKEIYKNRSPIEEEDAAVKGVKKMPGRRNSITKKAFKSNDSFTHLVPPHHSHSEKKEGKKLSDELTVDLESTPRDVVEVEDLKKPKKTFKNILMMDEKKKSKMKMIPAPEVLEIGEKKNRPKSAYDVRNSEVNLDQETVDKILRPRSSIDLTQKDIEFNASRKF</sequence>
<feature type="compositionally biased region" description="Basic residues" evidence="8">
    <location>
        <begin position="508"/>
        <end position="524"/>
    </location>
</feature>
<dbReference type="SUPFAM" id="SSF55486">
    <property type="entry name" value="Metalloproteases ('zincins'), catalytic domain"/>
    <property type="match status" value="1"/>
</dbReference>
<dbReference type="Pfam" id="PF01833">
    <property type="entry name" value="TIG"/>
    <property type="match status" value="1"/>
</dbReference>
<evidence type="ECO:0000256" key="1">
    <source>
        <dbReference type="ARBA" id="ARBA00001947"/>
    </source>
</evidence>
<dbReference type="InterPro" id="IPR014756">
    <property type="entry name" value="Ig_E-set"/>
</dbReference>
<evidence type="ECO:0000313" key="11">
    <source>
        <dbReference type="EMBL" id="NDV30117.1"/>
    </source>
</evidence>
<dbReference type="Gene3D" id="2.60.40.10">
    <property type="entry name" value="Immunoglobulins"/>
    <property type="match status" value="1"/>
</dbReference>
<proteinExistence type="inferred from homology"/>
<dbReference type="InterPro" id="IPR001577">
    <property type="entry name" value="Peptidase_M8"/>
</dbReference>
<dbReference type="CDD" id="cd00102">
    <property type="entry name" value="IPT"/>
    <property type="match status" value="1"/>
</dbReference>
<dbReference type="GO" id="GO:0007155">
    <property type="term" value="P:cell adhesion"/>
    <property type="evidence" value="ECO:0007669"/>
    <property type="project" value="InterPro"/>
</dbReference>
<dbReference type="InterPro" id="IPR013783">
    <property type="entry name" value="Ig-like_fold"/>
</dbReference>
<dbReference type="PANTHER" id="PTHR10942">
    <property type="entry name" value="LEISHMANOLYSIN-LIKE PEPTIDASE"/>
    <property type="match status" value="1"/>
</dbReference>
<evidence type="ECO:0000256" key="9">
    <source>
        <dbReference type="SAM" id="Phobius"/>
    </source>
</evidence>
<dbReference type="EMBL" id="GIBP01001148">
    <property type="protein sequence ID" value="NDV30117.1"/>
    <property type="molecule type" value="Transcribed_RNA"/>
</dbReference>
<evidence type="ECO:0000256" key="3">
    <source>
        <dbReference type="ARBA" id="ARBA00022670"/>
    </source>
</evidence>
<evidence type="ECO:0000256" key="2">
    <source>
        <dbReference type="ARBA" id="ARBA00005860"/>
    </source>
</evidence>
<feature type="compositionally biased region" description="Basic and acidic residues" evidence="8">
    <location>
        <begin position="426"/>
        <end position="439"/>
    </location>
</feature>
<name>A0A6B2KZP3_9EUKA</name>
<dbReference type="Gene3D" id="3.90.132.10">
    <property type="entry name" value="Leishmanolysin , domain 2"/>
    <property type="match status" value="1"/>
</dbReference>
<protein>
    <recommendedName>
        <fullName evidence="10">IPT/TIG domain-containing protein</fullName>
    </recommendedName>
</protein>
<evidence type="ECO:0000256" key="7">
    <source>
        <dbReference type="ARBA" id="ARBA00023049"/>
    </source>
</evidence>
<dbReference type="Pfam" id="PF01457">
    <property type="entry name" value="Peptidase_M8"/>
    <property type="match status" value="1"/>
</dbReference>
<evidence type="ECO:0000256" key="6">
    <source>
        <dbReference type="ARBA" id="ARBA00022833"/>
    </source>
</evidence>
<evidence type="ECO:0000256" key="5">
    <source>
        <dbReference type="ARBA" id="ARBA00022801"/>
    </source>
</evidence>
<keyword evidence="4" id="KW-0479">Metal-binding</keyword>
<comment type="cofactor">
    <cofactor evidence="1">
        <name>Zn(2+)</name>
        <dbReference type="ChEBI" id="CHEBI:29105"/>
    </cofactor>
</comment>
<dbReference type="PANTHER" id="PTHR10942:SF0">
    <property type="entry name" value="LEISHMANOLYSIN-LIKE PEPTIDASE"/>
    <property type="match status" value="1"/>
</dbReference>
<keyword evidence="9" id="KW-0472">Membrane</keyword>
<keyword evidence="9" id="KW-1133">Transmembrane helix</keyword>